<dbReference type="Gene3D" id="2.50.20.10">
    <property type="entry name" value="Lipoprotein localisation LolA/LolB/LppX"/>
    <property type="match status" value="1"/>
</dbReference>
<dbReference type="EMBL" id="BSOZ01000128">
    <property type="protein sequence ID" value="GLS06298.1"/>
    <property type="molecule type" value="Genomic_DNA"/>
</dbReference>
<dbReference type="Pfam" id="PF17131">
    <property type="entry name" value="LolA_like"/>
    <property type="match status" value="1"/>
</dbReference>
<proteinExistence type="predicted"/>
<sequence length="308" mass="34404">MFEGLMKRFGTARPCPAAGFLPDRGARGRCPSPHSHDRVGASQRPKELSVSIVRSMRSIAVALLAANALPAFANVKVEQILAASDAIRNPAVPFTINIQLTEYRNRQVEQEGYLSTYAKMNPDRGQFDTLVRIVQPARDNGKMMLKNGNEIWFYDPATKAGMRISPQQRLLGQASNGDVATVNLARDYAATLAGEETVSDGDRKPRNCLRLRLTANNPSVSYHAIDYWVEQGSNRPVKAAFFAESGRLLKTAYYRRYESQLGQERPTETVIIDGVDPQRVTVMRYLNYRARDIPDAWLERSGLAQVKD</sequence>
<dbReference type="SUPFAM" id="SSF89392">
    <property type="entry name" value="Prokaryotic lipoproteins and lipoprotein localization factors"/>
    <property type="match status" value="1"/>
</dbReference>
<feature type="domain" description="Uncharacterized protein TP-0789" evidence="3">
    <location>
        <begin position="128"/>
        <end position="301"/>
    </location>
</feature>
<organism evidence="4 5">
    <name type="scientific">Chitiniphilus shinanonensis</name>
    <dbReference type="NCBI Taxonomy" id="553088"/>
    <lineage>
        <taxon>Bacteria</taxon>
        <taxon>Pseudomonadati</taxon>
        <taxon>Pseudomonadota</taxon>
        <taxon>Betaproteobacteria</taxon>
        <taxon>Neisseriales</taxon>
        <taxon>Chitinibacteraceae</taxon>
        <taxon>Chitiniphilus</taxon>
    </lineage>
</organism>
<dbReference type="Proteomes" id="UP001156836">
    <property type="component" value="Unassembled WGS sequence"/>
</dbReference>
<evidence type="ECO:0000259" key="3">
    <source>
        <dbReference type="Pfam" id="PF17131"/>
    </source>
</evidence>
<feature type="compositionally biased region" description="Basic and acidic residues" evidence="2">
    <location>
        <begin position="34"/>
        <end position="43"/>
    </location>
</feature>
<accession>A0ABQ6BX26</accession>
<evidence type="ECO:0000256" key="1">
    <source>
        <dbReference type="ARBA" id="ARBA00022729"/>
    </source>
</evidence>
<protein>
    <recommendedName>
        <fullName evidence="3">Uncharacterized protein TP-0789 domain-containing protein</fullName>
    </recommendedName>
</protein>
<reference evidence="5" key="1">
    <citation type="journal article" date="2019" name="Int. J. Syst. Evol. Microbiol.">
        <title>The Global Catalogue of Microorganisms (GCM) 10K type strain sequencing project: providing services to taxonomists for standard genome sequencing and annotation.</title>
        <authorList>
            <consortium name="The Broad Institute Genomics Platform"/>
            <consortium name="The Broad Institute Genome Sequencing Center for Infectious Disease"/>
            <person name="Wu L."/>
            <person name="Ma J."/>
        </authorList>
    </citation>
    <scope>NUCLEOTIDE SEQUENCE [LARGE SCALE GENOMIC DNA]</scope>
    <source>
        <strain evidence="5">NBRC 104970</strain>
    </source>
</reference>
<feature type="region of interest" description="Disordered" evidence="2">
    <location>
        <begin position="23"/>
        <end position="43"/>
    </location>
</feature>
<keyword evidence="1" id="KW-0732">Signal</keyword>
<keyword evidence="5" id="KW-1185">Reference proteome</keyword>
<evidence type="ECO:0000256" key="2">
    <source>
        <dbReference type="SAM" id="MobiDB-lite"/>
    </source>
</evidence>
<dbReference type="InterPro" id="IPR033399">
    <property type="entry name" value="TP_0789-like"/>
</dbReference>
<gene>
    <name evidence="4" type="ORF">GCM10007860_34760</name>
</gene>
<evidence type="ECO:0000313" key="5">
    <source>
        <dbReference type="Proteomes" id="UP001156836"/>
    </source>
</evidence>
<dbReference type="InterPro" id="IPR029046">
    <property type="entry name" value="LolA/LolB/LppX"/>
</dbReference>
<evidence type="ECO:0000313" key="4">
    <source>
        <dbReference type="EMBL" id="GLS06298.1"/>
    </source>
</evidence>
<comment type="caution">
    <text evidence="4">The sequence shown here is derived from an EMBL/GenBank/DDBJ whole genome shotgun (WGS) entry which is preliminary data.</text>
</comment>
<name>A0ABQ6BX26_9NEIS</name>
<dbReference type="CDD" id="cd16329">
    <property type="entry name" value="LolA_like"/>
    <property type="match status" value="1"/>
</dbReference>